<comment type="caution">
    <text evidence="2">The sequence shown here is derived from an EMBL/GenBank/DDBJ whole genome shotgun (WGS) entry which is preliminary data.</text>
</comment>
<keyword evidence="3" id="KW-1185">Reference proteome</keyword>
<accession>A0ABU7C9T1</accession>
<keyword evidence="1" id="KW-0812">Transmembrane</keyword>
<name>A0ABU7C9T1_9TELE</name>
<reference evidence="2 3" key="1">
    <citation type="submission" date="2021-07" db="EMBL/GenBank/DDBJ databases">
        <authorList>
            <person name="Palmer J.M."/>
        </authorList>
    </citation>
    <scope>NUCLEOTIDE SEQUENCE [LARGE SCALE GENOMIC DNA]</scope>
    <source>
        <strain evidence="2 3">AT_MEX2019</strain>
        <tissue evidence="2">Muscle</tissue>
    </source>
</reference>
<sequence>MDENSSSEAIYENTQELEKGKKTKICYYPLLLSLGILSILLLASIAIITWSNQQIDVCIHLGLQATVEKAEETFCRTRLQMGSHPHKPVDVLHTDSLPGCLSESAQCKRKQSRIFGPPKPTWAVNA</sequence>
<keyword evidence="1" id="KW-1133">Transmembrane helix</keyword>
<gene>
    <name evidence="2" type="ORF">ATANTOWER_021588</name>
</gene>
<keyword evidence="1" id="KW-0472">Membrane</keyword>
<protein>
    <submittedName>
        <fullName evidence="2">Uncharacterized protein</fullName>
    </submittedName>
</protein>
<evidence type="ECO:0000256" key="1">
    <source>
        <dbReference type="SAM" id="Phobius"/>
    </source>
</evidence>
<evidence type="ECO:0000313" key="3">
    <source>
        <dbReference type="Proteomes" id="UP001345963"/>
    </source>
</evidence>
<feature type="transmembrane region" description="Helical" evidence="1">
    <location>
        <begin position="25"/>
        <end position="50"/>
    </location>
</feature>
<dbReference type="Proteomes" id="UP001345963">
    <property type="component" value="Unassembled WGS sequence"/>
</dbReference>
<dbReference type="EMBL" id="JAHUTI010083321">
    <property type="protein sequence ID" value="MED6259369.1"/>
    <property type="molecule type" value="Genomic_DNA"/>
</dbReference>
<organism evidence="2 3">
    <name type="scientific">Ataeniobius toweri</name>
    <dbReference type="NCBI Taxonomy" id="208326"/>
    <lineage>
        <taxon>Eukaryota</taxon>
        <taxon>Metazoa</taxon>
        <taxon>Chordata</taxon>
        <taxon>Craniata</taxon>
        <taxon>Vertebrata</taxon>
        <taxon>Euteleostomi</taxon>
        <taxon>Actinopterygii</taxon>
        <taxon>Neopterygii</taxon>
        <taxon>Teleostei</taxon>
        <taxon>Neoteleostei</taxon>
        <taxon>Acanthomorphata</taxon>
        <taxon>Ovalentaria</taxon>
        <taxon>Atherinomorphae</taxon>
        <taxon>Cyprinodontiformes</taxon>
        <taxon>Goodeidae</taxon>
        <taxon>Ataeniobius</taxon>
    </lineage>
</organism>
<evidence type="ECO:0000313" key="2">
    <source>
        <dbReference type="EMBL" id="MED6259369.1"/>
    </source>
</evidence>
<proteinExistence type="predicted"/>